<sequence length="295" mass="34034">MIDAVDITFLQAYGFDYVETIGRGSFGVIYKVYSHQYQMNFALKRVLAEQFHDNEIDCMIQIRSACIVTLYKYWHHKEYVYLLMEYCPNSIDKILSDMNQLPVLKIYQLALGLTASVNSCHENHITHGDIKPSNFLIDQNGRVKICDFGLARRSLPDENSTAYSGTLMFLSPEIISKQPFDAYAADIWALGVTLYYLLTHKWPWVTDSKQAMYQSIVNCWYNEEIIPDLFFKKLIRDCLNLDPAKRPTSADIMKSIRGKIEKGTKKIIRPLSIAMVSNSLILSLNAKRRKRLMSN</sequence>
<evidence type="ECO:0000256" key="3">
    <source>
        <dbReference type="PROSITE-ProRule" id="PRU10141"/>
    </source>
</evidence>
<keyword evidence="7" id="KW-1185">Reference proteome</keyword>
<dbReference type="RefSeq" id="XP_001314030.1">
    <property type="nucleotide sequence ID" value="XM_001314024.1"/>
</dbReference>
<keyword evidence="6" id="KW-0808">Transferase</keyword>
<dbReference type="VEuPathDB" id="TrichDB:TVAGG3_0761110"/>
<feature type="domain" description="Protein kinase" evidence="5">
    <location>
        <begin position="15"/>
        <end position="260"/>
    </location>
</feature>
<dbReference type="eggNOG" id="KOG0597">
    <property type="taxonomic scope" value="Eukaryota"/>
</dbReference>
<dbReference type="Proteomes" id="UP000001542">
    <property type="component" value="Unassembled WGS sequence"/>
</dbReference>
<evidence type="ECO:0000256" key="1">
    <source>
        <dbReference type="ARBA" id="ARBA00022741"/>
    </source>
</evidence>
<dbReference type="SMART" id="SM00220">
    <property type="entry name" value="S_TKc"/>
    <property type="match status" value="1"/>
</dbReference>
<evidence type="ECO:0000313" key="7">
    <source>
        <dbReference type="Proteomes" id="UP000001542"/>
    </source>
</evidence>
<dbReference type="VEuPathDB" id="TrichDB:TVAG_412230"/>
<dbReference type="Pfam" id="PF00069">
    <property type="entry name" value="Pkinase"/>
    <property type="match status" value="1"/>
</dbReference>
<dbReference type="OrthoDB" id="4062651at2759"/>
<keyword evidence="1 3" id="KW-0547">Nucleotide-binding</keyword>
<dbReference type="InterPro" id="IPR000719">
    <property type="entry name" value="Prot_kinase_dom"/>
</dbReference>
<dbReference type="Gene3D" id="1.10.510.10">
    <property type="entry name" value="Transferase(Phosphotransferase) domain 1"/>
    <property type="match status" value="1"/>
</dbReference>
<dbReference type="AlphaFoldDB" id="A2F1M9"/>
<reference evidence="6" key="1">
    <citation type="submission" date="2006-10" db="EMBL/GenBank/DDBJ databases">
        <authorList>
            <person name="Amadeo P."/>
            <person name="Zhao Q."/>
            <person name="Wortman J."/>
            <person name="Fraser-Liggett C."/>
            <person name="Carlton J."/>
        </authorList>
    </citation>
    <scope>NUCLEOTIDE SEQUENCE</scope>
    <source>
        <strain evidence="6">G3</strain>
    </source>
</reference>
<organism evidence="6 7">
    <name type="scientific">Trichomonas vaginalis (strain ATCC PRA-98 / G3)</name>
    <dbReference type="NCBI Taxonomy" id="412133"/>
    <lineage>
        <taxon>Eukaryota</taxon>
        <taxon>Metamonada</taxon>
        <taxon>Parabasalia</taxon>
        <taxon>Trichomonadida</taxon>
        <taxon>Trichomonadidae</taxon>
        <taxon>Trichomonas</taxon>
    </lineage>
</organism>
<dbReference type="STRING" id="5722.A2F1M9"/>
<evidence type="ECO:0000259" key="5">
    <source>
        <dbReference type="PROSITE" id="PS50011"/>
    </source>
</evidence>
<feature type="binding site" evidence="3">
    <location>
        <position position="44"/>
    </location>
    <ligand>
        <name>ATP</name>
        <dbReference type="ChEBI" id="CHEBI:30616"/>
    </ligand>
</feature>
<gene>
    <name evidence="6" type="ORF">TVAG_412230</name>
</gene>
<protein>
    <submittedName>
        <fullName evidence="6">CAMK family protein kinase</fullName>
    </submittedName>
</protein>
<dbReference type="EMBL" id="DS113575">
    <property type="protein sequence ID" value="EAY01194.1"/>
    <property type="molecule type" value="Genomic_DNA"/>
</dbReference>
<evidence type="ECO:0000256" key="2">
    <source>
        <dbReference type="ARBA" id="ARBA00022840"/>
    </source>
</evidence>
<dbReference type="InterPro" id="IPR011009">
    <property type="entry name" value="Kinase-like_dom_sf"/>
</dbReference>
<dbReference type="GO" id="GO:0004674">
    <property type="term" value="F:protein serine/threonine kinase activity"/>
    <property type="evidence" value="ECO:0007669"/>
    <property type="project" value="UniProtKB-KW"/>
</dbReference>
<accession>A2F1M9</accession>
<dbReference type="InterPro" id="IPR017441">
    <property type="entry name" value="Protein_kinase_ATP_BS"/>
</dbReference>
<evidence type="ECO:0000313" key="6">
    <source>
        <dbReference type="EMBL" id="EAY01194.1"/>
    </source>
</evidence>
<dbReference type="SMR" id="A2F1M9"/>
<dbReference type="PROSITE" id="PS00108">
    <property type="entry name" value="PROTEIN_KINASE_ST"/>
    <property type="match status" value="1"/>
</dbReference>
<dbReference type="PANTHER" id="PTHR24362">
    <property type="entry name" value="SERINE/THREONINE-PROTEIN KINASE NEK"/>
    <property type="match status" value="1"/>
</dbReference>
<name>A2F1M9_TRIV3</name>
<dbReference type="SUPFAM" id="SSF56112">
    <property type="entry name" value="Protein kinase-like (PK-like)"/>
    <property type="match status" value="1"/>
</dbReference>
<keyword evidence="2 3" id="KW-0067">ATP-binding</keyword>
<dbReference type="PANTHER" id="PTHR24362:SF309">
    <property type="entry name" value="PROTEIN KINASE DOMAIN-CONTAINING PROTEIN"/>
    <property type="match status" value="1"/>
</dbReference>
<evidence type="ECO:0000256" key="4">
    <source>
        <dbReference type="RuleBase" id="RU000304"/>
    </source>
</evidence>
<proteinExistence type="inferred from homology"/>
<keyword evidence="6" id="KW-0418">Kinase</keyword>
<dbReference type="KEGG" id="tva:4759019"/>
<dbReference type="PROSITE" id="PS50011">
    <property type="entry name" value="PROTEIN_KINASE_DOM"/>
    <property type="match status" value="1"/>
</dbReference>
<keyword evidence="4" id="KW-0723">Serine/threonine-protein kinase</keyword>
<dbReference type="InParanoid" id="A2F1M9"/>
<reference evidence="6" key="2">
    <citation type="journal article" date="2007" name="Science">
        <title>Draft genome sequence of the sexually transmitted pathogen Trichomonas vaginalis.</title>
        <authorList>
            <person name="Carlton J.M."/>
            <person name="Hirt R.P."/>
            <person name="Silva J.C."/>
            <person name="Delcher A.L."/>
            <person name="Schatz M."/>
            <person name="Zhao Q."/>
            <person name="Wortman J.R."/>
            <person name="Bidwell S.L."/>
            <person name="Alsmark U.C.M."/>
            <person name="Besteiro S."/>
            <person name="Sicheritz-Ponten T."/>
            <person name="Noel C.J."/>
            <person name="Dacks J.B."/>
            <person name="Foster P.G."/>
            <person name="Simillion C."/>
            <person name="Van de Peer Y."/>
            <person name="Miranda-Saavedra D."/>
            <person name="Barton G.J."/>
            <person name="Westrop G.D."/>
            <person name="Mueller S."/>
            <person name="Dessi D."/>
            <person name="Fiori P.L."/>
            <person name="Ren Q."/>
            <person name="Paulsen I."/>
            <person name="Zhang H."/>
            <person name="Bastida-Corcuera F.D."/>
            <person name="Simoes-Barbosa A."/>
            <person name="Brown M.T."/>
            <person name="Hayes R.D."/>
            <person name="Mukherjee M."/>
            <person name="Okumura C.Y."/>
            <person name="Schneider R."/>
            <person name="Smith A.J."/>
            <person name="Vanacova S."/>
            <person name="Villalvazo M."/>
            <person name="Haas B.J."/>
            <person name="Pertea M."/>
            <person name="Feldblyum T.V."/>
            <person name="Utterback T.R."/>
            <person name="Shu C.L."/>
            <person name="Osoegawa K."/>
            <person name="de Jong P.J."/>
            <person name="Hrdy I."/>
            <person name="Horvathova L."/>
            <person name="Zubacova Z."/>
            <person name="Dolezal P."/>
            <person name="Malik S.B."/>
            <person name="Logsdon J.M. Jr."/>
            <person name="Henze K."/>
            <person name="Gupta A."/>
            <person name="Wang C.C."/>
            <person name="Dunne R.L."/>
            <person name="Upcroft J.A."/>
            <person name="Upcroft P."/>
            <person name="White O."/>
            <person name="Salzberg S.L."/>
            <person name="Tang P."/>
            <person name="Chiu C.-H."/>
            <person name="Lee Y.-S."/>
            <person name="Embley T.M."/>
            <person name="Coombs G.H."/>
            <person name="Mottram J.C."/>
            <person name="Tachezy J."/>
            <person name="Fraser-Liggett C.M."/>
            <person name="Johnson P.J."/>
        </authorList>
    </citation>
    <scope>NUCLEOTIDE SEQUENCE [LARGE SCALE GENOMIC DNA]</scope>
    <source>
        <strain evidence="6">G3</strain>
    </source>
</reference>
<comment type="similarity">
    <text evidence="4">Belongs to the protein kinase superfamily.</text>
</comment>
<dbReference type="InterPro" id="IPR008271">
    <property type="entry name" value="Ser/Thr_kinase_AS"/>
</dbReference>
<dbReference type="PROSITE" id="PS00107">
    <property type="entry name" value="PROTEIN_KINASE_ATP"/>
    <property type="match status" value="1"/>
</dbReference>
<dbReference type="GO" id="GO:0005524">
    <property type="term" value="F:ATP binding"/>
    <property type="evidence" value="ECO:0007669"/>
    <property type="project" value="UniProtKB-UniRule"/>
</dbReference>